<keyword evidence="4" id="KW-1185">Reference proteome</keyword>
<reference evidence="4" key="2">
    <citation type="journal article" date="2017" name="J. Anim. Genet.">
        <title>Multiple reference genome sequences of hot pepper reveal the massive evolution of plant disease resistance genes by retroduplication.</title>
        <authorList>
            <person name="Kim S."/>
            <person name="Park J."/>
            <person name="Yeom S.-I."/>
            <person name="Kim Y.-M."/>
            <person name="Seo E."/>
            <person name="Kim K.-T."/>
            <person name="Kim M.-S."/>
            <person name="Lee J.M."/>
            <person name="Cheong K."/>
            <person name="Shin H.-S."/>
            <person name="Kim S.-B."/>
            <person name="Han K."/>
            <person name="Lee J."/>
            <person name="Park M."/>
            <person name="Lee H.-A."/>
            <person name="Lee H.-Y."/>
            <person name="Lee Y."/>
            <person name="Oh S."/>
            <person name="Lee J.H."/>
            <person name="Choi E."/>
            <person name="Choi E."/>
            <person name="Lee S.E."/>
            <person name="Jeon J."/>
            <person name="Kim H."/>
            <person name="Choi G."/>
            <person name="Song H."/>
            <person name="Lee J."/>
            <person name="Lee S.-C."/>
            <person name="Kwon J.-K."/>
            <person name="Lee H.-Y."/>
            <person name="Koo N."/>
            <person name="Hong Y."/>
            <person name="Kim R.W."/>
            <person name="Kang W.-H."/>
            <person name="Huh J.H."/>
            <person name="Kang B.-C."/>
            <person name="Yang T.-J."/>
            <person name="Lee Y.-H."/>
            <person name="Bennetzen J.L."/>
            <person name="Choi D."/>
        </authorList>
    </citation>
    <scope>NUCLEOTIDE SEQUENCE [LARGE SCALE GENOMIC DNA]</scope>
    <source>
        <strain evidence="4">cv. PBC81</strain>
    </source>
</reference>
<feature type="region of interest" description="Disordered" evidence="1">
    <location>
        <begin position="255"/>
        <end position="284"/>
    </location>
</feature>
<organism evidence="3 4">
    <name type="scientific">Capsicum baccatum</name>
    <name type="common">Peruvian pepper</name>
    <dbReference type="NCBI Taxonomy" id="33114"/>
    <lineage>
        <taxon>Eukaryota</taxon>
        <taxon>Viridiplantae</taxon>
        <taxon>Streptophyta</taxon>
        <taxon>Embryophyta</taxon>
        <taxon>Tracheophyta</taxon>
        <taxon>Spermatophyta</taxon>
        <taxon>Magnoliopsida</taxon>
        <taxon>eudicotyledons</taxon>
        <taxon>Gunneridae</taxon>
        <taxon>Pentapetalae</taxon>
        <taxon>asterids</taxon>
        <taxon>lamiids</taxon>
        <taxon>Solanales</taxon>
        <taxon>Solanaceae</taxon>
        <taxon>Solanoideae</taxon>
        <taxon>Capsiceae</taxon>
        <taxon>Capsicum</taxon>
    </lineage>
</organism>
<keyword evidence="2" id="KW-0472">Membrane</keyword>
<dbReference type="OrthoDB" id="1645289at2759"/>
<keyword evidence="2" id="KW-0812">Transmembrane</keyword>
<protein>
    <recommendedName>
        <fullName evidence="5">Zinc finger, CCHC-type</fullName>
    </recommendedName>
</protein>
<keyword evidence="2" id="KW-1133">Transmembrane helix</keyword>
<dbReference type="PANTHER" id="PTHR47592">
    <property type="entry name" value="PBF68 PROTEIN"/>
    <property type="match status" value="1"/>
</dbReference>
<evidence type="ECO:0008006" key="5">
    <source>
        <dbReference type="Google" id="ProtNLM"/>
    </source>
</evidence>
<evidence type="ECO:0000256" key="1">
    <source>
        <dbReference type="SAM" id="MobiDB-lite"/>
    </source>
</evidence>
<evidence type="ECO:0000313" key="4">
    <source>
        <dbReference type="Proteomes" id="UP000224567"/>
    </source>
</evidence>
<sequence>MYFGLAIVLMVVGYSIFLVSVDAAKGDQWRSLAVMLQTVLGSVFGYVLVANMVLYMYCKDLNNDENLAFQTGGEYLLLRSKSCGRNYILSGLQDDLYNVYSGTMTAKELWGALERKYKTEDAKTKKFFVARFLEYKMIDNKSGLIVNEVFQVAAIIKKLPPIWKDFKNYLKHKRKEMSVEDLIVQLCIEEDNKAAERSQATIGRAGSMMYNGKSCHIIRRHNAVRELLSSEIITVDYVKSKDNVSGLLTKGLSREGVERTSKGMGLRPRTSQHVGNSQTKDPKS</sequence>
<gene>
    <name evidence="3" type="ORF">CQW23_25543</name>
</gene>
<feature type="transmembrane region" description="Helical" evidence="2">
    <location>
        <begin position="6"/>
        <end position="24"/>
    </location>
</feature>
<evidence type="ECO:0000313" key="3">
    <source>
        <dbReference type="EMBL" id="PHT33743.1"/>
    </source>
</evidence>
<name>A0A2G2VLA3_CAPBA</name>
<dbReference type="EMBL" id="MLFT02000011">
    <property type="protein sequence ID" value="PHT33743.1"/>
    <property type="molecule type" value="Genomic_DNA"/>
</dbReference>
<proteinExistence type="predicted"/>
<comment type="caution">
    <text evidence="3">The sequence shown here is derived from an EMBL/GenBank/DDBJ whole genome shotgun (WGS) entry which is preliminary data.</text>
</comment>
<dbReference type="AlphaFoldDB" id="A0A2G2VLA3"/>
<dbReference type="Proteomes" id="UP000224567">
    <property type="component" value="Unassembled WGS sequence"/>
</dbReference>
<accession>A0A2G2VLA3</accession>
<evidence type="ECO:0000256" key="2">
    <source>
        <dbReference type="SAM" id="Phobius"/>
    </source>
</evidence>
<reference evidence="3 4" key="1">
    <citation type="journal article" date="2017" name="Genome Biol.">
        <title>New reference genome sequences of hot pepper reveal the massive evolution of plant disease-resistance genes by retroduplication.</title>
        <authorList>
            <person name="Kim S."/>
            <person name="Park J."/>
            <person name="Yeom S.I."/>
            <person name="Kim Y.M."/>
            <person name="Seo E."/>
            <person name="Kim K.T."/>
            <person name="Kim M.S."/>
            <person name="Lee J.M."/>
            <person name="Cheong K."/>
            <person name="Shin H.S."/>
            <person name="Kim S.B."/>
            <person name="Han K."/>
            <person name="Lee J."/>
            <person name="Park M."/>
            <person name="Lee H.A."/>
            <person name="Lee H.Y."/>
            <person name="Lee Y."/>
            <person name="Oh S."/>
            <person name="Lee J.H."/>
            <person name="Choi E."/>
            <person name="Choi E."/>
            <person name="Lee S.E."/>
            <person name="Jeon J."/>
            <person name="Kim H."/>
            <person name="Choi G."/>
            <person name="Song H."/>
            <person name="Lee J."/>
            <person name="Lee S.C."/>
            <person name="Kwon J.K."/>
            <person name="Lee H.Y."/>
            <person name="Koo N."/>
            <person name="Hong Y."/>
            <person name="Kim R.W."/>
            <person name="Kang W.H."/>
            <person name="Huh J.H."/>
            <person name="Kang B.C."/>
            <person name="Yang T.J."/>
            <person name="Lee Y.H."/>
            <person name="Bennetzen J.L."/>
            <person name="Choi D."/>
        </authorList>
    </citation>
    <scope>NUCLEOTIDE SEQUENCE [LARGE SCALE GENOMIC DNA]</scope>
    <source>
        <strain evidence="4">cv. PBC81</strain>
    </source>
</reference>
<dbReference type="Pfam" id="PF14223">
    <property type="entry name" value="Retrotran_gag_2"/>
    <property type="match status" value="1"/>
</dbReference>
<dbReference type="PANTHER" id="PTHR47592:SF27">
    <property type="entry name" value="OS08G0421700 PROTEIN"/>
    <property type="match status" value="1"/>
</dbReference>
<feature type="compositionally biased region" description="Polar residues" evidence="1">
    <location>
        <begin position="269"/>
        <end position="284"/>
    </location>
</feature>
<feature type="transmembrane region" description="Helical" evidence="2">
    <location>
        <begin position="36"/>
        <end position="57"/>
    </location>
</feature>